<evidence type="ECO:0000256" key="1">
    <source>
        <dbReference type="ARBA" id="ARBA00004141"/>
    </source>
</evidence>
<dbReference type="SUPFAM" id="SSF90112">
    <property type="entry name" value="Neurotransmitter-gated ion-channel transmembrane pore"/>
    <property type="match status" value="1"/>
</dbReference>
<comment type="caution">
    <text evidence="11">Lacks conserved residue(s) required for the propagation of feature annotation.</text>
</comment>
<evidence type="ECO:0000256" key="8">
    <source>
        <dbReference type="ARBA" id="ARBA00023065"/>
    </source>
</evidence>
<keyword evidence="14" id="KW-1185">Reference proteome</keyword>
<keyword evidence="5 11" id="KW-0812">Transmembrane</keyword>
<dbReference type="AlphaFoldDB" id="A0A914XXH0"/>
<dbReference type="SUPFAM" id="SSF63712">
    <property type="entry name" value="Nicotinic receptor ligand binding domain-like"/>
    <property type="match status" value="1"/>
</dbReference>
<feature type="transmembrane region" description="Helical" evidence="11">
    <location>
        <begin position="294"/>
        <end position="317"/>
    </location>
</feature>
<accession>A0A914XXH0</accession>
<feature type="domain" description="Neurotransmitter-gated ion-channel transmembrane" evidence="13">
    <location>
        <begin position="318"/>
        <end position="498"/>
    </location>
</feature>
<dbReference type="InterPro" id="IPR036719">
    <property type="entry name" value="Neuro-gated_channel_TM_sf"/>
</dbReference>
<protein>
    <submittedName>
        <fullName evidence="15">Uncharacterized protein</fullName>
    </submittedName>
</protein>
<dbReference type="InterPro" id="IPR036734">
    <property type="entry name" value="Neur_chan_lig-bd_sf"/>
</dbReference>
<evidence type="ECO:0000256" key="4">
    <source>
        <dbReference type="ARBA" id="ARBA00022475"/>
    </source>
</evidence>
<evidence type="ECO:0000256" key="6">
    <source>
        <dbReference type="ARBA" id="ARBA00022729"/>
    </source>
</evidence>
<evidence type="ECO:0000256" key="9">
    <source>
        <dbReference type="ARBA" id="ARBA00023136"/>
    </source>
</evidence>
<evidence type="ECO:0000313" key="14">
    <source>
        <dbReference type="Proteomes" id="UP000887577"/>
    </source>
</evidence>
<evidence type="ECO:0000256" key="10">
    <source>
        <dbReference type="ARBA" id="ARBA00023303"/>
    </source>
</evidence>
<evidence type="ECO:0000256" key="3">
    <source>
        <dbReference type="ARBA" id="ARBA00022448"/>
    </source>
</evidence>
<dbReference type="InterPro" id="IPR018000">
    <property type="entry name" value="Neurotransmitter_ion_chnl_CS"/>
</dbReference>
<dbReference type="InterPro" id="IPR038050">
    <property type="entry name" value="Neuro_actylchol_rec"/>
</dbReference>
<dbReference type="Pfam" id="PF02931">
    <property type="entry name" value="Neur_chan_LBD"/>
    <property type="match status" value="1"/>
</dbReference>
<dbReference type="GO" id="GO:0004888">
    <property type="term" value="F:transmembrane signaling receptor activity"/>
    <property type="evidence" value="ECO:0007669"/>
    <property type="project" value="InterPro"/>
</dbReference>
<comment type="subcellular location">
    <subcellularLocation>
        <location evidence="2">Cell membrane</location>
    </subcellularLocation>
    <subcellularLocation>
        <location evidence="1">Membrane</location>
        <topology evidence="1">Multi-pass membrane protein</topology>
    </subcellularLocation>
</comment>
<evidence type="ECO:0000313" key="15">
    <source>
        <dbReference type="WBParaSite" id="PSU_v2.g10446.t1"/>
    </source>
</evidence>
<feature type="signal peptide" evidence="11">
    <location>
        <begin position="1"/>
        <end position="20"/>
    </location>
</feature>
<proteinExistence type="inferred from homology"/>
<evidence type="ECO:0000259" key="13">
    <source>
        <dbReference type="Pfam" id="PF02932"/>
    </source>
</evidence>
<dbReference type="InterPro" id="IPR006028">
    <property type="entry name" value="GABAA/Glycine_rcpt"/>
</dbReference>
<keyword evidence="10 11" id="KW-0407">Ion channel</keyword>
<dbReference type="WBParaSite" id="PSU_v2.g10446.t1">
    <property type="protein sequence ID" value="PSU_v2.g10446.t1"/>
    <property type="gene ID" value="PSU_v2.g10446"/>
</dbReference>
<dbReference type="InterPro" id="IPR006029">
    <property type="entry name" value="Neurotrans-gated_channel_TM"/>
</dbReference>
<dbReference type="Gene3D" id="1.20.58.390">
    <property type="entry name" value="Neurotransmitter-gated ion-channel transmembrane domain"/>
    <property type="match status" value="1"/>
</dbReference>
<dbReference type="Pfam" id="PF02932">
    <property type="entry name" value="Neur_chan_memb"/>
    <property type="match status" value="1"/>
</dbReference>
<keyword evidence="4" id="KW-1003">Cell membrane</keyword>
<dbReference type="Gene3D" id="2.70.170.10">
    <property type="entry name" value="Neurotransmitter-gated ion-channel ligand-binding domain"/>
    <property type="match status" value="1"/>
</dbReference>
<keyword evidence="3 11" id="KW-0813">Transport</keyword>
<dbReference type="GO" id="GO:0005230">
    <property type="term" value="F:extracellular ligand-gated monoatomic ion channel activity"/>
    <property type="evidence" value="ECO:0007669"/>
    <property type="project" value="InterPro"/>
</dbReference>
<keyword evidence="6 11" id="KW-0732">Signal</keyword>
<dbReference type="PRINTS" id="PR00252">
    <property type="entry name" value="NRIONCHANNEL"/>
</dbReference>
<evidence type="ECO:0000256" key="5">
    <source>
        <dbReference type="ARBA" id="ARBA00022692"/>
    </source>
</evidence>
<sequence length="510" mass="59279">MILLSLIFWIAGILPTLIFGQQDRLRQESLETYYMKVYRQNQAIMSNLKQRIQKENPNAYLPTSQPYTSGRSSDGPLLSIESEDSQCTSDKVIIEKLLANYKTHKTPSELGVIVWIEVWVQEVNAINEITSDFDMDIYVTELWVDYALKYEHMNPCKNNLSLNNEILEKIWKPNTCFINSKSANIHKSPFTNVNGTVWINYRVQVRGPCAMDFSTFPIDTHQCFLTLESFNYNNQEVDMRWLKSPTQPPLTLLKESIELPDFVLTNYSTFMAHVVYPAGIWNELTMTFTFSRRYGWYVLQAYIPTYSAIFISVYKYFKPRVSYVKALDVWMLSILTFIFASLLELAVVGSLVAKQDKRAAAASVQDIRRPSMMSINNVLPPSASPKLCRHNAGNRETSPHSCRLYGSTNNDPRTRRRTFFSPTEGILSSPMQTRQTEQMLLLETKDNFNQPKSFKEKIVRPLRRWKARQSEPWTTEQVDRFSIYAFPTAFAIFNIFYWGYYLTRPVILQM</sequence>
<evidence type="ECO:0000256" key="11">
    <source>
        <dbReference type="RuleBase" id="RU000687"/>
    </source>
</evidence>
<dbReference type="GO" id="GO:0005886">
    <property type="term" value="C:plasma membrane"/>
    <property type="evidence" value="ECO:0007669"/>
    <property type="project" value="UniProtKB-SubCell"/>
</dbReference>
<feature type="domain" description="Neurotransmitter-gated ion-channel ligand-binding" evidence="12">
    <location>
        <begin position="93"/>
        <end position="293"/>
    </location>
</feature>
<feature type="transmembrane region" description="Helical" evidence="11">
    <location>
        <begin position="481"/>
        <end position="502"/>
    </location>
</feature>
<dbReference type="PRINTS" id="PR00253">
    <property type="entry name" value="GABAARECEPTR"/>
</dbReference>
<dbReference type="InterPro" id="IPR006202">
    <property type="entry name" value="Neur_chan_lig-bd"/>
</dbReference>
<comment type="similarity">
    <text evidence="11">Belongs to the ligand-gated ion channel (TC 1.A.9) family.</text>
</comment>
<dbReference type="CDD" id="cd18990">
    <property type="entry name" value="LGIC_ECD_GABAAR"/>
    <property type="match status" value="1"/>
</dbReference>
<dbReference type="PROSITE" id="PS00236">
    <property type="entry name" value="NEUROTR_ION_CHANNEL"/>
    <property type="match status" value="1"/>
</dbReference>
<dbReference type="PANTHER" id="PTHR18945">
    <property type="entry name" value="NEUROTRANSMITTER GATED ION CHANNEL"/>
    <property type="match status" value="1"/>
</dbReference>
<evidence type="ECO:0000256" key="2">
    <source>
        <dbReference type="ARBA" id="ARBA00004236"/>
    </source>
</evidence>
<keyword evidence="8 11" id="KW-0406">Ion transport</keyword>
<organism evidence="14 15">
    <name type="scientific">Panagrolaimus superbus</name>
    <dbReference type="NCBI Taxonomy" id="310955"/>
    <lineage>
        <taxon>Eukaryota</taxon>
        <taxon>Metazoa</taxon>
        <taxon>Ecdysozoa</taxon>
        <taxon>Nematoda</taxon>
        <taxon>Chromadorea</taxon>
        <taxon>Rhabditida</taxon>
        <taxon>Tylenchina</taxon>
        <taxon>Panagrolaimomorpha</taxon>
        <taxon>Panagrolaimoidea</taxon>
        <taxon>Panagrolaimidae</taxon>
        <taxon>Panagrolaimus</taxon>
    </lineage>
</organism>
<dbReference type="Proteomes" id="UP000887577">
    <property type="component" value="Unplaced"/>
</dbReference>
<evidence type="ECO:0000256" key="7">
    <source>
        <dbReference type="ARBA" id="ARBA00022989"/>
    </source>
</evidence>
<keyword evidence="7 11" id="KW-1133">Transmembrane helix</keyword>
<feature type="transmembrane region" description="Helical" evidence="11">
    <location>
        <begin position="329"/>
        <end position="353"/>
    </location>
</feature>
<dbReference type="InterPro" id="IPR006201">
    <property type="entry name" value="Neur_channel"/>
</dbReference>
<name>A0A914XXH0_9BILA</name>
<feature type="chain" id="PRO_5038164686" evidence="11">
    <location>
        <begin position="21"/>
        <end position="510"/>
    </location>
</feature>
<keyword evidence="9 11" id="KW-0472">Membrane</keyword>
<evidence type="ECO:0000259" key="12">
    <source>
        <dbReference type="Pfam" id="PF02931"/>
    </source>
</evidence>
<reference evidence="15" key="1">
    <citation type="submission" date="2022-11" db="UniProtKB">
        <authorList>
            <consortium name="WormBaseParasite"/>
        </authorList>
    </citation>
    <scope>IDENTIFICATION</scope>
</reference>